<name>A0AAV0J974_9ROSI</name>
<evidence type="ECO:0000313" key="2">
    <source>
        <dbReference type="Proteomes" id="UP001154282"/>
    </source>
</evidence>
<protein>
    <submittedName>
        <fullName evidence="1">Uncharacterized protein</fullName>
    </submittedName>
</protein>
<reference evidence="1" key="1">
    <citation type="submission" date="2022-08" db="EMBL/GenBank/DDBJ databases">
        <authorList>
            <person name="Gutierrez-Valencia J."/>
        </authorList>
    </citation>
    <scope>NUCLEOTIDE SEQUENCE</scope>
</reference>
<dbReference type="EMBL" id="CAMGYJ010000004">
    <property type="protein sequence ID" value="CAI0406172.1"/>
    <property type="molecule type" value="Genomic_DNA"/>
</dbReference>
<evidence type="ECO:0000313" key="1">
    <source>
        <dbReference type="EMBL" id="CAI0406172.1"/>
    </source>
</evidence>
<keyword evidence="2" id="KW-1185">Reference proteome</keyword>
<sequence length="53" mass="5831">MGKAVGPGRFGVGQMWWFGLEMEEESEKGIGRQGDRRVTLALSSSVAKCKDQE</sequence>
<comment type="caution">
    <text evidence="1">The sequence shown here is derived from an EMBL/GenBank/DDBJ whole genome shotgun (WGS) entry which is preliminary data.</text>
</comment>
<proteinExistence type="predicted"/>
<organism evidence="1 2">
    <name type="scientific">Linum tenue</name>
    <dbReference type="NCBI Taxonomy" id="586396"/>
    <lineage>
        <taxon>Eukaryota</taxon>
        <taxon>Viridiplantae</taxon>
        <taxon>Streptophyta</taxon>
        <taxon>Embryophyta</taxon>
        <taxon>Tracheophyta</taxon>
        <taxon>Spermatophyta</taxon>
        <taxon>Magnoliopsida</taxon>
        <taxon>eudicotyledons</taxon>
        <taxon>Gunneridae</taxon>
        <taxon>Pentapetalae</taxon>
        <taxon>rosids</taxon>
        <taxon>fabids</taxon>
        <taxon>Malpighiales</taxon>
        <taxon>Linaceae</taxon>
        <taxon>Linum</taxon>
    </lineage>
</organism>
<dbReference type="AlphaFoldDB" id="A0AAV0J974"/>
<gene>
    <name evidence="1" type="ORF">LITE_LOCUS13119</name>
</gene>
<dbReference type="Proteomes" id="UP001154282">
    <property type="component" value="Unassembled WGS sequence"/>
</dbReference>
<accession>A0AAV0J974</accession>